<dbReference type="PROSITE" id="PS51257">
    <property type="entry name" value="PROKAR_LIPOPROTEIN"/>
    <property type="match status" value="1"/>
</dbReference>
<sequence length="327" mass="35975">MVKGKWVLSILLIGSLIGLAGCAEKEMAEKVTKLPKQAETKAPEKQIKEEEPKPIVVNVIDPNTKKVIKTFRPLEMGFDINQEAYKKELEQWAKELARGNDTTPGYDQRMELDKIKDGKIIKGKPQVILEESELVERVLEASINGGDVELPIYVKESGYNPDEILSLDDVVLASFTTFFNPGVVGRSKNIELSADAIDYIIVGDGDIFSFNTTVGPSDAANGYQKAKEIVNKKLVDGIGGGICQTSSTLFNAIDKVGVSYIEKHHHSLSVGYVPAGRDATVSYGGKDFRFQNTTGVPLLIKTVYQRGKLTVEIRTSTKYKQLYAKGN</sequence>
<dbReference type="PANTHER" id="PTHR35788">
    <property type="entry name" value="EXPORTED PROTEIN-RELATED"/>
    <property type="match status" value="1"/>
</dbReference>
<gene>
    <name evidence="1" type="ORF">AM1BK_25580</name>
</gene>
<dbReference type="RefSeq" id="WP_191273387.1">
    <property type="nucleotide sequence ID" value="NZ_BNDS01000010.1"/>
</dbReference>
<dbReference type="PANTHER" id="PTHR35788:SF1">
    <property type="entry name" value="EXPORTED PROTEIN"/>
    <property type="match status" value="1"/>
</dbReference>
<keyword evidence="1" id="KW-0449">Lipoprotein</keyword>
<comment type="caution">
    <text evidence="1">The sequence shown here is derived from an EMBL/GenBank/DDBJ whole genome shotgun (WGS) entry which is preliminary data.</text>
</comment>
<organism evidence="1 2">
    <name type="scientific">Neobacillus kokaensis</name>
    <dbReference type="NCBI Taxonomy" id="2759023"/>
    <lineage>
        <taxon>Bacteria</taxon>
        <taxon>Bacillati</taxon>
        <taxon>Bacillota</taxon>
        <taxon>Bacilli</taxon>
        <taxon>Bacillales</taxon>
        <taxon>Bacillaceae</taxon>
        <taxon>Neobacillus</taxon>
    </lineage>
</organism>
<evidence type="ECO:0000313" key="1">
    <source>
        <dbReference type="EMBL" id="GHH99015.1"/>
    </source>
</evidence>
<evidence type="ECO:0000313" key="2">
    <source>
        <dbReference type="Proteomes" id="UP000637074"/>
    </source>
</evidence>
<dbReference type="EMBL" id="BNDS01000010">
    <property type="protein sequence ID" value="GHH99015.1"/>
    <property type="molecule type" value="Genomic_DNA"/>
</dbReference>
<accession>A0ABQ3N587</accession>
<proteinExistence type="predicted"/>
<reference evidence="1 2" key="1">
    <citation type="journal article" date="2022" name="Int. J. Syst. Evol. Microbiol.">
        <title>Neobacillus kokaensis sp. nov., isolated from soil.</title>
        <authorList>
            <person name="Yuki K."/>
            <person name="Matsubara H."/>
            <person name="Yamaguchi S."/>
        </authorList>
    </citation>
    <scope>NUCLEOTIDE SEQUENCE [LARGE SCALE GENOMIC DNA]</scope>
    <source>
        <strain evidence="1 2">LOB 377</strain>
    </source>
</reference>
<keyword evidence="2" id="KW-1185">Reference proteome</keyword>
<dbReference type="InterPro" id="IPR052913">
    <property type="entry name" value="Glycopeptide_resist_protein"/>
</dbReference>
<dbReference type="Pfam" id="PF04294">
    <property type="entry name" value="VanW"/>
    <property type="match status" value="1"/>
</dbReference>
<dbReference type="InterPro" id="IPR007391">
    <property type="entry name" value="Vancomycin_resist_VanW"/>
</dbReference>
<protein>
    <submittedName>
        <fullName evidence="1">Lipoprotein</fullName>
    </submittedName>
</protein>
<dbReference type="Proteomes" id="UP000637074">
    <property type="component" value="Unassembled WGS sequence"/>
</dbReference>
<name>A0ABQ3N587_9BACI</name>